<gene>
    <name evidence="2" type="ORF">GSLYS_00000262001</name>
</gene>
<reference evidence="2 3" key="1">
    <citation type="submission" date="2024-04" db="EMBL/GenBank/DDBJ databases">
        <authorList>
            <consortium name="Genoscope - CEA"/>
            <person name="William W."/>
        </authorList>
    </citation>
    <scope>NUCLEOTIDE SEQUENCE [LARGE SCALE GENOMIC DNA]</scope>
</reference>
<dbReference type="InterPro" id="IPR029201">
    <property type="entry name" value="Jiraiya"/>
</dbReference>
<name>A0AAV2GXB6_LYMST</name>
<dbReference type="Pfam" id="PF15038">
    <property type="entry name" value="Jiraiya"/>
    <property type="match status" value="1"/>
</dbReference>
<feature type="transmembrane region" description="Helical" evidence="1">
    <location>
        <begin position="90"/>
        <end position="110"/>
    </location>
</feature>
<organism evidence="2 3">
    <name type="scientific">Lymnaea stagnalis</name>
    <name type="common">Great pond snail</name>
    <name type="synonym">Helix stagnalis</name>
    <dbReference type="NCBI Taxonomy" id="6523"/>
    <lineage>
        <taxon>Eukaryota</taxon>
        <taxon>Metazoa</taxon>
        <taxon>Spiralia</taxon>
        <taxon>Lophotrochozoa</taxon>
        <taxon>Mollusca</taxon>
        <taxon>Gastropoda</taxon>
        <taxon>Heterobranchia</taxon>
        <taxon>Euthyneura</taxon>
        <taxon>Panpulmonata</taxon>
        <taxon>Hygrophila</taxon>
        <taxon>Lymnaeoidea</taxon>
        <taxon>Lymnaeidae</taxon>
        <taxon>Lymnaea</taxon>
    </lineage>
</organism>
<evidence type="ECO:0000256" key="1">
    <source>
        <dbReference type="SAM" id="Phobius"/>
    </source>
</evidence>
<dbReference type="EMBL" id="CAXITT010000002">
    <property type="protein sequence ID" value="CAL1526085.1"/>
    <property type="molecule type" value="Genomic_DNA"/>
</dbReference>
<sequence length="298" mass="32828">MHDLGHSVSSSRTGSRDLLEVVLDSKKSEIPDPNLSSQLVRNTKDITRPTSLLRRSSDAHFSRQSLASDAPGVCYRKQNNIHDFMHSLRLLFVGSLVLALLALFVLNILINHVQKSSHLTKDEANHKVASTKADHGNSSSLSPVHHDQIWMAGFGLTSLVIASCLCCSLVCSMQCLFTSKILRTPAGEERANKFLRECSSSRVLAQTGFFMCIPTFLVDIGLLLVLLVPPKLALLASIILGLGVLICLLIILQNCYHWQVEKSRADSGLPVYDSYFSYPGNVVSRSSHRKQSELCTLV</sequence>
<feature type="transmembrane region" description="Helical" evidence="1">
    <location>
        <begin position="203"/>
        <end position="226"/>
    </location>
</feature>
<protein>
    <submittedName>
        <fullName evidence="2">Uncharacterized protein</fullName>
    </submittedName>
</protein>
<dbReference type="Proteomes" id="UP001497497">
    <property type="component" value="Unassembled WGS sequence"/>
</dbReference>
<dbReference type="AlphaFoldDB" id="A0AAV2GXB6"/>
<keyword evidence="1" id="KW-0812">Transmembrane</keyword>
<evidence type="ECO:0000313" key="2">
    <source>
        <dbReference type="EMBL" id="CAL1526085.1"/>
    </source>
</evidence>
<keyword evidence="1" id="KW-1133">Transmembrane helix</keyword>
<accession>A0AAV2GXB6</accession>
<keyword evidence="1" id="KW-0472">Membrane</keyword>
<proteinExistence type="predicted"/>
<evidence type="ECO:0000313" key="3">
    <source>
        <dbReference type="Proteomes" id="UP001497497"/>
    </source>
</evidence>
<feature type="transmembrane region" description="Helical" evidence="1">
    <location>
        <begin position="232"/>
        <end position="252"/>
    </location>
</feature>
<feature type="transmembrane region" description="Helical" evidence="1">
    <location>
        <begin position="149"/>
        <end position="182"/>
    </location>
</feature>
<keyword evidence="3" id="KW-1185">Reference proteome</keyword>
<dbReference type="PANTHER" id="PTHR39947:SF1">
    <property type="entry name" value="IP19862P"/>
    <property type="match status" value="1"/>
</dbReference>
<dbReference type="PANTHER" id="PTHR39947">
    <property type="entry name" value="IP19862P"/>
    <property type="match status" value="1"/>
</dbReference>
<comment type="caution">
    <text evidence="2">The sequence shown here is derived from an EMBL/GenBank/DDBJ whole genome shotgun (WGS) entry which is preliminary data.</text>
</comment>